<gene>
    <name evidence="4" type="ORF">L21SP2_0282</name>
</gene>
<dbReference type="Gene3D" id="3.40.630.10">
    <property type="entry name" value="Zn peptidases"/>
    <property type="match status" value="1"/>
</dbReference>
<dbReference type="InterPro" id="IPR002933">
    <property type="entry name" value="Peptidase_M20"/>
</dbReference>
<dbReference type="AlphaFoldDB" id="V5WDT2"/>
<dbReference type="Proteomes" id="UP000018680">
    <property type="component" value="Chromosome"/>
</dbReference>
<reference evidence="4 5" key="1">
    <citation type="journal article" date="2015" name="Stand. Genomic Sci.">
        <title>Complete genome sequence and description of Salinispira pacifica gen. nov., sp. nov., a novel spirochaete isolated form a hypersaline microbial mat.</title>
        <authorList>
            <person name="Ben Hania W."/>
            <person name="Joseph M."/>
            <person name="Schumann P."/>
            <person name="Bunk B."/>
            <person name="Fiebig A."/>
            <person name="Sproer C."/>
            <person name="Klenk H.P."/>
            <person name="Fardeau M.L."/>
            <person name="Spring S."/>
        </authorList>
    </citation>
    <scope>NUCLEOTIDE SEQUENCE [LARGE SCALE GENOMIC DNA]</scope>
    <source>
        <strain evidence="4 5">L21-RPul-D2</strain>
    </source>
</reference>
<dbReference type="Pfam" id="PF01546">
    <property type="entry name" value="Peptidase_M20"/>
    <property type="match status" value="1"/>
</dbReference>
<dbReference type="SUPFAM" id="SSF53187">
    <property type="entry name" value="Zn-dependent exopeptidases"/>
    <property type="match status" value="1"/>
</dbReference>
<dbReference type="OrthoDB" id="9776731at2"/>
<feature type="binding site" evidence="2">
    <location>
        <position position="112"/>
    </location>
    <ligand>
        <name>Mn(2+)</name>
        <dbReference type="ChEBI" id="CHEBI:29035"/>
        <label>2</label>
    </ligand>
</feature>
<feature type="binding site" evidence="2">
    <location>
        <position position="146"/>
    </location>
    <ligand>
        <name>Mn(2+)</name>
        <dbReference type="ChEBI" id="CHEBI:29035"/>
        <label>2</label>
    </ligand>
</feature>
<dbReference type="GO" id="GO:0019877">
    <property type="term" value="P:diaminopimelate biosynthetic process"/>
    <property type="evidence" value="ECO:0007669"/>
    <property type="project" value="UniProtKB-ARBA"/>
</dbReference>
<evidence type="ECO:0000313" key="4">
    <source>
        <dbReference type="EMBL" id="AHC13724.1"/>
    </source>
</evidence>
<dbReference type="GO" id="GO:0046872">
    <property type="term" value="F:metal ion binding"/>
    <property type="evidence" value="ECO:0007669"/>
    <property type="project" value="UniProtKB-KW"/>
</dbReference>
<dbReference type="STRING" id="1307761.L21SP2_0282"/>
<dbReference type="NCBIfam" id="TIGR01891">
    <property type="entry name" value="amidohydrolases"/>
    <property type="match status" value="1"/>
</dbReference>
<protein>
    <submittedName>
        <fullName evidence="4">N-acetyl-L,L-diaminopimelate deacetylase</fullName>
        <ecNumber evidence="4">3.5.1.47</ecNumber>
    </submittedName>
</protein>
<feature type="binding site" evidence="2">
    <location>
        <position position="110"/>
    </location>
    <ligand>
        <name>Mn(2+)</name>
        <dbReference type="ChEBI" id="CHEBI:29035"/>
        <label>2</label>
    </ligand>
</feature>
<dbReference type="HOGENOM" id="CLU_023257_0_1_12"/>
<dbReference type="RefSeq" id="WP_024266657.1">
    <property type="nucleotide sequence ID" value="NC_023035.1"/>
</dbReference>
<dbReference type="PANTHER" id="PTHR11014">
    <property type="entry name" value="PEPTIDASE M20 FAMILY MEMBER"/>
    <property type="match status" value="1"/>
</dbReference>
<dbReference type="InterPro" id="IPR017439">
    <property type="entry name" value="Amidohydrolase"/>
</dbReference>
<evidence type="ECO:0000256" key="2">
    <source>
        <dbReference type="PIRSR" id="PIRSR005962-1"/>
    </source>
</evidence>
<dbReference type="PIRSF" id="PIRSF005962">
    <property type="entry name" value="Pept_M20D_amidohydro"/>
    <property type="match status" value="1"/>
</dbReference>
<dbReference type="EC" id="3.5.1.47" evidence="4"/>
<dbReference type="GO" id="GO:0050118">
    <property type="term" value="F:N-acetyldiaminopimelate deacetylase activity"/>
    <property type="evidence" value="ECO:0007669"/>
    <property type="project" value="UniProtKB-EC"/>
</dbReference>
<comment type="cofactor">
    <cofactor evidence="2">
        <name>Mn(2+)</name>
        <dbReference type="ChEBI" id="CHEBI:29035"/>
    </cofactor>
    <text evidence="2">The Mn(2+) ion enhances activity.</text>
</comment>
<proteinExistence type="predicted"/>
<keyword evidence="1 4" id="KW-0378">Hydrolase</keyword>
<dbReference type="SUPFAM" id="SSF55031">
    <property type="entry name" value="Bacterial exopeptidase dimerisation domain"/>
    <property type="match status" value="1"/>
</dbReference>
<feature type="binding site" evidence="2">
    <location>
        <position position="370"/>
    </location>
    <ligand>
        <name>Mn(2+)</name>
        <dbReference type="ChEBI" id="CHEBI:29035"/>
        <label>2</label>
    </ligand>
</feature>
<keyword evidence="2" id="KW-0479">Metal-binding</keyword>
<feature type="domain" description="Peptidase M20 dimerisation" evidence="3">
    <location>
        <begin position="197"/>
        <end position="289"/>
    </location>
</feature>
<name>V5WDT2_9SPIO</name>
<evidence type="ECO:0000256" key="1">
    <source>
        <dbReference type="ARBA" id="ARBA00022801"/>
    </source>
</evidence>
<dbReference type="Pfam" id="PF07687">
    <property type="entry name" value="M20_dimer"/>
    <property type="match status" value="1"/>
</dbReference>
<evidence type="ECO:0000313" key="5">
    <source>
        <dbReference type="Proteomes" id="UP000018680"/>
    </source>
</evidence>
<dbReference type="PANTHER" id="PTHR11014:SF63">
    <property type="entry name" value="METALLOPEPTIDASE, PUTATIVE (AFU_ORTHOLOGUE AFUA_6G09600)-RELATED"/>
    <property type="match status" value="1"/>
</dbReference>
<dbReference type="FunFam" id="3.30.70.360:FF:000001">
    <property type="entry name" value="N-acetyldiaminopimelate deacetylase"/>
    <property type="match status" value="1"/>
</dbReference>
<sequence length="399" mass="43539">MSELIRHIQRKAEALEERILAIRRHLHAHPELSYREFETAEYIRSQLDELNIPYREEQTGTIARIQGEKKEDGKVTSRNLALRADIDALPVLEANDIPFKSTREGVMHACGHDAHSAVLLGAASILQSLRHEFSGTLNLIFQPAEEKSPGGAKNMIAAGALESMNSILGEHVNPGLPAGKVGFRSGLMMASADEIYMTVHGKGGHAAAPHSVIDPVLISSHIIVALQQIVSRMANPDTPSVLSFGKVDAPGAMNVIPSSVRIEGTFRTVNEEWRERALGEIRSIAQSLASSMGGSCDLEIIRGYPVLENDPSLTRRSMELAKEYLGEENVVELPLVMWAEDFAYYNREIPGCFYNLGIGNGQKGWTSPLHSPNMMVDESALVTGAGLMAYLALGELNLP</sequence>
<evidence type="ECO:0000259" key="3">
    <source>
        <dbReference type="Pfam" id="PF07687"/>
    </source>
</evidence>
<dbReference type="InterPro" id="IPR011650">
    <property type="entry name" value="Peptidase_M20_dimer"/>
</dbReference>
<accession>V5WDT2</accession>
<dbReference type="KEGG" id="slr:L21SP2_0282"/>
<dbReference type="CDD" id="cd03886">
    <property type="entry name" value="M20_Acy1"/>
    <property type="match status" value="1"/>
</dbReference>
<dbReference type="EMBL" id="CP006939">
    <property type="protein sequence ID" value="AHC13724.1"/>
    <property type="molecule type" value="Genomic_DNA"/>
</dbReference>
<organism evidence="4 5">
    <name type="scientific">Salinispira pacifica</name>
    <dbReference type="NCBI Taxonomy" id="1307761"/>
    <lineage>
        <taxon>Bacteria</taxon>
        <taxon>Pseudomonadati</taxon>
        <taxon>Spirochaetota</taxon>
        <taxon>Spirochaetia</taxon>
        <taxon>Spirochaetales</taxon>
        <taxon>Spirochaetaceae</taxon>
        <taxon>Salinispira</taxon>
    </lineage>
</organism>
<feature type="binding site" evidence="2">
    <location>
        <position position="171"/>
    </location>
    <ligand>
        <name>Mn(2+)</name>
        <dbReference type="ChEBI" id="CHEBI:29035"/>
        <label>2</label>
    </ligand>
</feature>
<dbReference type="eggNOG" id="COG1473">
    <property type="taxonomic scope" value="Bacteria"/>
</dbReference>
<dbReference type="Gene3D" id="3.30.70.360">
    <property type="match status" value="1"/>
</dbReference>
<keyword evidence="2" id="KW-0464">Manganese</keyword>
<dbReference type="InterPro" id="IPR036264">
    <property type="entry name" value="Bact_exopeptidase_dim_dom"/>
</dbReference>
<keyword evidence="5" id="KW-1185">Reference proteome</keyword>